<evidence type="ECO:0000313" key="2">
    <source>
        <dbReference type="Proteomes" id="UP000032304"/>
    </source>
</evidence>
<dbReference type="Gramene" id="KJB69910">
    <property type="protein sequence ID" value="KJB69910"/>
    <property type="gene ID" value="B456_011G049500"/>
</dbReference>
<reference evidence="1 2" key="1">
    <citation type="journal article" date="2012" name="Nature">
        <title>Repeated polyploidization of Gossypium genomes and the evolution of spinnable cotton fibres.</title>
        <authorList>
            <person name="Paterson A.H."/>
            <person name="Wendel J.F."/>
            <person name="Gundlach H."/>
            <person name="Guo H."/>
            <person name="Jenkins J."/>
            <person name="Jin D."/>
            <person name="Llewellyn D."/>
            <person name="Showmaker K.C."/>
            <person name="Shu S."/>
            <person name="Udall J."/>
            <person name="Yoo M.J."/>
            <person name="Byers R."/>
            <person name="Chen W."/>
            <person name="Doron-Faigenboim A."/>
            <person name="Duke M.V."/>
            <person name="Gong L."/>
            <person name="Grimwood J."/>
            <person name="Grover C."/>
            <person name="Grupp K."/>
            <person name="Hu G."/>
            <person name="Lee T.H."/>
            <person name="Li J."/>
            <person name="Lin L."/>
            <person name="Liu T."/>
            <person name="Marler B.S."/>
            <person name="Page J.T."/>
            <person name="Roberts A.W."/>
            <person name="Romanel E."/>
            <person name="Sanders W.S."/>
            <person name="Szadkowski E."/>
            <person name="Tan X."/>
            <person name="Tang H."/>
            <person name="Xu C."/>
            <person name="Wang J."/>
            <person name="Wang Z."/>
            <person name="Zhang D."/>
            <person name="Zhang L."/>
            <person name="Ashrafi H."/>
            <person name="Bedon F."/>
            <person name="Bowers J.E."/>
            <person name="Brubaker C.L."/>
            <person name="Chee P.W."/>
            <person name="Das S."/>
            <person name="Gingle A.R."/>
            <person name="Haigler C.H."/>
            <person name="Harker D."/>
            <person name="Hoffmann L.V."/>
            <person name="Hovav R."/>
            <person name="Jones D.C."/>
            <person name="Lemke C."/>
            <person name="Mansoor S."/>
            <person name="ur Rahman M."/>
            <person name="Rainville L.N."/>
            <person name="Rambani A."/>
            <person name="Reddy U.K."/>
            <person name="Rong J.K."/>
            <person name="Saranga Y."/>
            <person name="Scheffler B.E."/>
            <person name="Scheffler J.A."/>
            <person name="Stelly D.M."/>
            <person name="Triplett B.A."/>
            <person name="Van Deynze A."/>
            <person name="Vaslin M.F."/>
            <person name="Waghmare V.N."/>
            <person name="Walford S.A."/>
            <person name="Wright R.J."/>
            <person name="Zaki E.A."/>
            <person name="Zhang T."/>
            <person name="Dennis E.S."/>
            <person name="Mayer K.F."/>
            <person name="Peterson D.G."/>
            <person name="Rokhsar D.S."/>
            <person name="Wang X."/>
            <person name="Schmutz J."/>
        </authorList>
    </citation>
    <scope>NUCLEOTIDE SEQUENCE [LARGE SCALE GENOMIC DNA]</scope>
</reference>
<name>A0A0D2VI95_GOSRA</name>
<keyword evidence="2" id="KW-1185">Reference proteome</keyword>
<dbReference type="EMBL" id="CM001750">
    <property type="protein sequence ID" value="KJB69910.1"/>
    <property type="molecule type" value="Genomic_DNA"/>
</dbReference>
<evidence type="ECO:0000313" key="1">
    <source>
        <dbReference type="EMBL" id="KJB69910.1"/>
    </source>
</evidence>
<protein>
    <submittedName>
        <fullName evidence="1">Uncharacterized protein</fullName>
    </submittedName>
</protein>
<accession>A0A0D2VI95</accession>
<proteinExistence type="predicted"/>
<sequence length="89" mass="10056">MTITALQVWCSSRKKGEKKRTPWTPSSSITLTHSQFTAKPPLAPTPFAALPRRVSRVLFFSDLPFGQCPYSMSHHTLSYEHDICAKYAN</sequence>
<organism evidence="1 2">
    <name type="scientific">Gossypium raimondii</name>
    <name type="common">Peruvian cotton</name>
    <name type="synonym">Gossypium klotzschianum subsp. raimondii</name>
    <dbReference type="NCBI Taxonomy" id="29730"/>
    <lineage>
        <taxon>Eukaryota</taxon>
        <taxon>Viridiplantae</taxon>
        <taxon>Streptophyta</taxon>
        <taxon>Embryophyta</taxon>
        <taxon>Tracheophyta</taxon>
        <taxon>Spermatophyta</taxon>
        <taxon>Magnoliopsida</taxon>
        <taxon>eudicotyledons</taxon>
        <taxon>Gunneridae</taxon>
        <taxon>Pentapetalae</taxon>
        <taxon>rosids</taxon>
        <taxon>malvids</taxon>
        <taxon>Malvales</taxon>
        <taxon>Malvaceae</taxon>
        <taxon>Malvoideae</taxon>
        <taxon>Gossypium</taxon>
    </lineage>
</organism>
<gene>
    <name evidence="1" type="ORF">B456_011G049500</name>
</gene>
<dbReference type="Proteomes" id="UP000032304">
    <property type="component" value="Chromosome 11"/>
</dbReference>
<dbReference type="AlphaFoldDB" id="A0A0D2VI95"/>